<proteinExistence type="predicted"/>
<dbReference type="AlphaFoldDB" id="A0AA88DHG3"/>
<dbReference type="EMBL" id="BTGU01000079">
    <property type="protein sequence ID" value="GMN58593.1"/>
    <property type="molecule type" value="Genomic_DNA"/>
</dbReference>
<evidence type="ECO:0000313" key="2">
    <source>
        <dbReference type="EMBL" id="GMN58593.1"/>
    </source>
</evidence>
<keyword evidence="3" id="KW-1185">Reference proteome</keyword>
<sequence>MILEIMNKRGYTVLDSSYLPQTKERIVKAHMYYATRQKSKFAVMREPSSHGCLSLRYLCNKMGQDLIIILGNEVRLHIASSRDVNQGISHISNTKSGLQSRLTLE</sequence>
<reference evidence="1" key="1">
    <citation type="submission" date="2023-07" db="EMBL/GenBank/DDBJ databases">
        <title>draft genome sequence of fig (Ficus carica).</title>
        <authorList>
            <person name="Takahashi T."/>
            <person name="Nishimura K."/>
        </authorList>
    </citation>
    <scope>NUCLEOTIDE SEQUENCE</scope>
</reference>
<comment type="caution">
    <text evidence="1">The sequence shown here is derived from an EMBL/GenBank/DDBJ whole genome shotgun (WGS) entry which is preliminary data.</text>
</comment>
<gene>
    <name evidence="1" type="ORF">TIFTF001_026007</name>
    <name evidence="2" type="ORF">TIFTF001_027678</name>
</gene>
<dbReference type="Proteomes" id="UP001187192">
    <property type="component" value="Unassembled WGS sequence"/>
</dbReference>
<dbReference type="Gramene" id="FCD_00013131-RA">
    <property type="protein sequence ID" value="FCD_00013131-RA:cds"/>
    <property type="gene ID" value="FCD_00013131"/>
</dbReference>
<evidence type="ECO:0000313" key="3">
    <source>
        <dbReference type="Proteomes" id="UP001187192"/>
    </source>
</evidence>
<dbReference type="EMBL" id="BTGU01000066">
    <property type="protein sequence ID" value="GMN56892.1"/>
    <property type="molecule type" value="Genomic_DNA"/>
</dbReference>
<protein>
    <submittedName>
        <fullName evidence="1">Uncharacterized protein</fullName>
    </submittedName>
</protein>
<name>A0AA88DHG3_FICCA</name>
<evidence type="ECO:0000313" key="1">
    <source>
        <dbReference type="EMBL" id="GMN56892.1"/>
    </source>
</evidence>
<organism evidence="1 3">
    <name type="scientific">Ficus carica</name>
    <name type="common">Common fig</name>
    <dbReference type="NCBI Taxonomy" id="3494"/>
    <lineage>
        <taxon>Eukaryota</taxon>
        <taxon>Viridiplantae</taxon>
        <taxon>Streptophyta</taxon>
        <taxon>Embryophyta</taxon>
        <taxon>Tracheophyta</taxon>
        <taxon>Spermatophyta</taxon>
        <taxon>Magnoliopsida</taxon>
        <taxon>eudicotyledons</taxon>
        <taxon>Gunneridae</taxon>
        <taxon>Pentapetalae</taxon>
        <taxon>rosids</taxon>
        <taxon>fabids</taxon>
        <taxon>Rosales</taxon>
        <taxon>Moraceae</taxon>
        <taxon>Ficeae</taxon>
        <taxon>Ficus</taxon>
    </lineage>
</organism>
<accession>A0AA88DHG3</accession>